<evidence type="ECO:0000313" key="1">
    <source>
        <dbReference type="EMBL" id="QGW28994.1"/>
    </source>
</evidence>
<sequence length="281" mass="31260">MHLSDFRSVIDQYDVIFFDSYGVLRSYQGLVPGVDRTFALLEEQGKEYYIITNDASRSPELLASSFHRAGLYNIQPDHIISSGMLAKEFLDLKVNDGIVAYLGTENSAHYIESSGLHTMPVSEIDDSNMHKVNALVMLDDEGFDWFRDLNKAVNLLRHRTIPAIAANPDNSYPVNNHDVSIAVGALAHMIEKVVGKKFIRFGKPDTQIFMFAYERLQAKRSISKKDILMIGDTLATDILGGNKFGLDTMLVLTGNTQPKDAESRIVSTGIVPTWICEAAVV</sequence>
<accession>A0A6I6G9E7</accession>
<dbReference type="NCBIfam" id="TIGR01459">
    <property type="entry name" value="HAD-SF-IIA-hyp4"/>
    <property type="match status" value="1"/>
</dbReference>
<dbReference type="Gene3D" id="3.40.50.1000">
    <property type="entry name" value="HAD superfamily/HAD-like"/>
    <property type="match status" value="2"/>
</dbReference>
<dbReference type="KEGG" id="fls:GLV81_13575"/>
<keyword evidence="2" id="KW-1185">Reference proteome</keyword>
<name>A0A6I6G9E7_9BACT</name>
<organism evidence="1 2">
    <name type="scientific">Phnomibacter ginsenosidimutans</name>
    <dbReference type="NCBI Taxonomy" id="2676868"/>
    <lineage>
        <taxon>Bacteria</taxon>
        <taxon>Pseudomonadati</taxon>
        <taxon>Bacteroidota</taxon>
        <taxon>Chitinophagia</taxon>
        <taxon>Chitinophagales</taxon>
        <taxon>Chitinophagaceae</taxon>
        <taxon>Phnomibacter</taxon>
    </lineage>
</organism>
<evidence type="ECO:0000313" key="2">
    <source>
        <dbReference type="Proteomes" id="UP000426027"/>
    </source>
</evidence>
<dbReference type="RefSeq" id="WP_157479347.1">
    <property type="nucleotide sequence ID" value="NZ_CP046566.1"/>
</dbReference>
<protein>
    <submittedName>
        <fullName evidence="1">TIGR01459 family HAD-type hydrolase</fullName>
    </submittedName>
</protein>
<reference evidence="1 2" key="1">
    <citation type="submission" date="2019-11" db="EMBL/GenBank/DDBJ databases">
        <authorList>
            <person name="Im W.T."/>
        </authorList>
    </citation>
    <scope>NUCLEOTIDE SEQUENCE [LARGE SCALE GENOMIC DNA]</scope>
    <source>
        <strain evidence="1 2">SB-02</strain>
    </source>
</reference>
<dbReference type="Pfam" id="PF13344">
    <property type="entry name" value="Hydrolase_6"/>
    <property type="match status" value="1"/>
</dbReference>
<dbReference type="EMBL" id="CP046566">
    <property type="protein sequence ID" value="QGW28994.1"/>
    <property type="molecule type" value="Genomic_DNA"/>
</dbReference>
<dbReference type="InterPro" id="IPR006357">
    <property type="entry name" value="HAD-SF_hydro_IIA"/>
</dbReference>
<dbReference type="InterPro" id="IPR023214">
    <property type="entry name" value="HAD_sf"/>
</dbReference>
<dbReference type="Pfam" id="PF13242">
    <property type="entry name" value="Hydrolase_like"/>
    <property type="match status" value="1"/>
</dbReference>
<dbReference type="SUPFAM" id="SSF56784">
    <property type="entry name" value="HAD-like"/>
    <property type="match status" value="1"/>
</dbReference>
<keyword evidence="1" id="KW-0378">Hydrolase</keyword>
<dbReference type="AlphaFoldDB" id="A0A6I6G9E7"/>
<dbReference type="GO" id="GO:0016791">
    <property type="term" value="F:phosphatase activity"/>
    <property type="evidence" value="ECO:0007669"/>
    <property type="project" value="TreeGrafter"/>
</dbReference>
<dbReference type="PANTHER" id="PTHR19288:SF90">
    <property type="entry name" value="OS08G0542600 PROTEIN"/>
    <property type="match status" value="1"/>
</dbReference>
<dbReference type="NCBIfam" id="TIGR01460">
    <property type="entry name" value="HAD-SF-IIA"/>
    <property type="match status" value="1"/>
</dbReference>
<dbReference type="PANTHER" id="PTHR19288">
    <property type="entry name" value="4-NITROPHENYLPHOSPHATASE-RELATED"/>
    <property type="match status" value="1"/>
</dbReference>
<dbReference type="InterPro" id="IPR006356">
    <property type="entry name" value="HAD-SF_hydro_IIA_hyp3"/>
</dbReference>
<dbReference type="Proteomes" id="UP000426027">
    <property type="component" value="Chromosome"/>
</dbReference>
<dbReference type="InterPro" id="IPR036412">
    <property type="entry name" value="HAD-like_sf"/>
</dbReference>
<gene>
    <name evidence="1" type="ORF">GLV81_13575</name>
</gene>
<proteinExistence type="predicted"/>
<dbReference type="GO" id="GO:0005737">
    <property type="term" value="C:cytoplasm"/>
    <property type="evidence" value="ECO:0007669"/>
    <property type="project" value="TreeGrafter"/>
</dbReference>